<evidence type="ECO:0000313" key="2">
    <source>
        <dbReference type="Proteomes" id="UP000003843"/>
    </source>
</evidence>
<name>D0W6X4_NEILA</name>
<reference evidence="1 2" key="1">
    <citation type="submission" date="2009-10" db="EMBL/GenBank/DDBJ databases">
        <authorList>
            <person name="Weinstock G."/>
            <person name="Sodergren E."/>
            <person name="Clifton S."/>
            <person name="Fulton L."/>
            <person name="Fulton B."/>
            <person name="Courtney L."/>
            <person name="Fronick C."/>
            <person name="Harrison M."/>
            <person name="Strong C."/>
            <person name="Farmer C."/>
            <person name="Delahaunty K."/>
            <person name="Markovic C."/>
            <person name="Hall O."/>
            <person name="Minx P."/>
            <person name="Tomlinson C."/>
            <person name="Mitreva M."/>
            <person name="Nelson J."/>
            <person name="Hou S."/>
            <person name="Wollam A."/>
            <person name="Pepin K.H."/>
            <person name="Johnson M."/>
            <person name="Bhonagiri V."/>
            <person name="Nash W.E."/>
            <person name="Warren W."/>
            <person name="Chinwalla A."/>
            <person name="Mardis E.R."/>
            <person name="Wilson R.K."/>
        </authorList>
    </citation>
    <scope>NUCLEOTIDE SEQUENCE [LARGE SCALE GENOMIC DNA]</scope>
    <source>
        <strain evidence="1 2">ATCC 23970</strain>
    </source>
</reference>
<dbReference type="AlphaFoldDB" id="D0W6X4"/>
<comment type="caution">
    <text evidence="1">The sequence shown here is derived from an EMBL/GenBank/DDBJ whole genome shotgun (WGS) entry which is preliminary data.</text>
</comment>
<dbReference type="Proteomes" id="UP000003843">
    <property type="component" value="Unassembled WGS sequence"/>
</dbReference>
<proteinExistence type="predicted"/>
<gene>
    <name evidence="1" type="ORF">NEILACOT_03265</name>
</gene>
<protein>
    <submittedName>
        <fullName evidence="1">Uncharacterized protein</fullName>
    </submittedName>
</protein>
<accession>D0W6X4</accession>
<organism evidence="1 2">
    <name type="scientific">Neisseria lactamica ATCC 23970</name>
    <dbReference type="NCBI Taxonomy" id="546265"/>
    <lineage>
        <taxon>Bacteria</taxon>
        <taxon>Pseudomonadati</taxon>
        <taxon>Pseudomonadota</taxon>
        <taxon>Betaproteobacteria</taxon>
        <taxon>Neisseriales</taxon>
        <taxon>Neisseriaceae</taxon>
        <taxon>Neisseria</taxon>
    </lineage>
</organism>
<sequence length="41" mass="4984">MQVHECSFKATKSVFLLCRAIRNGLRNRRFCNWFEYICNPM</sequence>
<dbReference type="EMBL" id="ACEQ02000003">
    <property type="protein sequence ID" value="EEZ76576.1"/>
    <property type="molecule type" value="Genomic_DNA"/>
</dbReference>
<evidence type="ECO:0000313" key="1">
    <source>
        <dbReference type="EMBL" id="EEZ76576.1"/>
    </source>
</evidence>